<evidence type="ECO:0000313" key="2">
    <source>
        <dbReference type="EMBL" id="TDZ30741.1"/>
    </source>
</evidence>
<feature type="region of interest" description="Disordered" evidence="1">
    <location>
        <begin position="67"/>
        <end position="100"/>
    </location>
</feature>
<gene>
    <name evidence="2" type="ORF">C8035_v002371</name>
</gene>
<organism evidence="2 3">
    <name type="scientific">Colletotrichum spinosum</name>
    <dbReference type="NCBI Taxonomy" id="1347390"/>
    <lineage>
        <taxon>Eukaryota</taxon>
        <taxon>Fungi</taxon>
        <taxon>Dikarya</taxon>
        <taxon>Ascomycota</taxon>
        <taxon>Pezizomycotina</taxon>
        <taxon>Sordariomycetes</taxon>
        <taxon>Hypocreomycetidae</taxon>
        <taxon>Glomerellales</taxon>
        <taxon>Glomerellaceae</taxon>
        <taxon>Colletotrichum</taxon>
        <taxon>Colletotrichum orbiculare species complex</taxon>
    </lineage>
</organism>
<feature type="compositionally biased region" description="Basic and acidic residues" evidence="1">
    <location>
        <begin position="68"/>
        <end position="80"/>
    </location>
</feature>
<evidence type="ECO:0000313" key="3">
    <source>
        <dbReference type="Proteomes" id="UP000295083"/>
    </source>
</evidence>
<protein>
    <submittedName>
        <fullName evidence="2">Uncharacterized protein</fullName>
    </submittedName>
</protein>
<name>A0A4R8PXV4_9PEZI</name>
<reference evidence="2 3" key="1">
    <citation type="submission" date="2018-11" db="EMBL/GenBank/DDBJ databases">
        <title>Genome sequence and assembly of Colletotrichum spinosum.</title>
        <authorList>
            <person name="Gan P."/>
            <person name="Shirasu K."/>
        </authorList>
    </citation>
    <scope>NUCLEOTIDE SEQUENCE [LARGE SCALE GENOMIC DNA]</scope>
    <source>
        <strain evidence="2 3">CBS 515.97</strain>
    </source>
</reference>
<evidence type="ECO:0000256" key="1">
    <source>
        <dbReference type="SAM" id="MobiDB-lite"/>
    </source>
</evidence>
<sequence>MRIEERQTWPVGRRWWMPKVEREANGENVLPLGQIRGGEPAALTKNKKGRERMMMIERYNSQCWAQEGGERKGKDEDCRSGQRARQGRAKQVGPYPGQVPGGGKEQCFCVLCSACAVRALPIMLYLSIIVLFPTRCSGPVPVTL</sequence>
<comment type="caution">
    <text evidence="2">The sequence shown here is derived from an EMBL/GenBank/DDBJ whole genome shotgun (WGS) entry which is preliminary data.</text>
</comment>
<dbReference type="EMBL" id="QAPG01000120">
    <property type="protein sequence ID" value="TDZ30741.1"/>
    <property type="molecule type" value="Genomic_DNA"/>
</dbReference>
<dbReference type="Proteomes" id="UP000295083">
    <property type="component" value="Unassembled WGS sequence"/>
</dbReference>
<proteinExistence type="predicted"/>
<accession>A0A4R8PXV4</accession>
<dbReference type="AlphaFoldDB" id="A0A4R8PXV4"/>
<keyword evidence="3" id="KW-1185">Reference proteome</keyword>